<feature type="transmembrane region" description="Helical" evidence="1">
    <location>
        <begin position="51"/>
        <end position="71"/>
    </location>
</feature>
<evidence type="ECO:0000313" key="2">
    <source>
        <dbReference type="EMBL" id="AIQ67774.1"/>
    </source>
</evidence>
<keyword evidence="1" id="KW-1133">Transmembrane helix</keyword>
<gene>
    <name evidence="2" type="ORF">PGRAT_09120</name>
</gene>
<proteinExistence type="predicted"/>
<dbReference type="KEGG" id="pgm:PGRAT_09120"/>
<evidence type="ECO:0000313" key="3">
    <source>
        <dbReference type="Proteomes" id="UP000029500"/>
    </source>
</evidence>
<reference evidence="2 3" key="1">
    <citation type="submission" date="2014-08" db="EMBL/GenBank/DDBJ databases">
        <title>Comparative genomics of the Paenibacillus odorifer group.</title>
        <authorList>
            <person name="den Bakker H.C."/>
            <person name="Tsai Y.-C."/>
            <person name="Martin N."/>
            <person name="Korlach J."/>
            <person name="Wiedmann M."/>
        </authorList>
    </citation>
    <scope>NUCLEOTIDE SEQUENCE [LARGE SCALE GENOMIC DNA]</scope>
    <source>
        <strain evidence="2 3">DSM 15220</strain>
    </source>
</reference>
<evidence type="ECO:0000256" key="1">
    <source>
        <dbReference type="SAM" id="Phobius"/>
    </source>
</evidence>
<dbReference type="EMBL" id="CP009287">
    <property type="protein sequence ID" value="AIQ67774.1"/>
    <property type="molecule type" value="Genomic_DNA"/>
</dbReference>
<keyword evidence="1" id="KW-0812">Transmembrane</keyword>
<organism evidence="2 3">
    <name type="scientific">Paenibacillus graminis</name>
    <dbReference type="NCBI Taxonomy" id="189425"/>
    <lineage>
        <taxon>Bacteria</taxon>
        <taxon>Bacillati</taxon>
        <taxon>Bacillota</taxon>
        <taxon>Bacilli</taxon>
        <taxon>Bacillales</taxon>
        <taxon>Paenibacillaceae</taxon>
        <taxon>Paenibacillus</taxon>
    </lineage>
</organism>
<name>A0A089NFJ6_9BACL</name>
<keyword evidence="3" id="KW-1185">Reference proteome</keyword>
<protein>
    <submittedName>
        <fullName evidence="2">Uncharacterized protein</fullName>
    </submittedName>
</protein>
<accession>A0A089NFJ6</accession>
<dbReference type="HOGENOM" id="CLU_171056_1_0_9"/>
<keyword evidence="1" id="KW-0472">Membrane</keyword>
<dbReference type="Proteomes" id="UP000029500">
    <property type="component" value="Chromosome"/>
</dbReference>
<dbReference type="eggNOG" id="ENOG50306D1">
    <property type="taxonomic scope" value="Bacteria"/>
</dbReference>
<dbReference type="AlphaFoldDB" id="A0A089NFJ6"/>
<sequence length="87" mass="10185">MKSFRFWLVLISFVAIAVNISGNDDYNILLAITSPLVWIYESSHFVRKTDIPIAVVYLTTLAFWYLVGFILDRLLQIQVKHKKNIPW</sequence>
<dbReference type="OrthoDB" id="2622240at2"/>